<reference evidence="3" key="1">
    <citation type="submission" date="2017-01" db="EMBL/GenBank/DDBJ databases">
        <authorList>
            <person name="Varghese N."/>
            <person name="Submissions S."/>
        </authorList>
    </citation>
    <scope>NUCLEOTIDE SEQUENCE [LARGE SCALE GENOMIC DNA]</scope>
    <source>
        <strain evidence="3">DM9</strain>
    </source>
</reference>
<evidence type="ECO:0000313" key="3">
    <source>
        <dbReference type="Proteomes" id="UP000185924"/>
    </source>
</evidence>
<keyword evidence="1" id="KW-1133">Transmembrane helix</keyword>
<organism evidence="2 3">
    <name type="scientific">Pontibacter lucknowensis</name>
    <dbReference type="NCBI Taxonomy" id="1077936"/>
    <lineage>
        <taxon>Bacteria</taxon>
        <taxon>Pseudomonadati</taxon>
        <taxon>Bacteroidota</taxon>
        <taxon>Cytophagia</taxon>
        <taxon>Cytophagales</taxon>
        <taxon>Hymenobacteraceae</taxon>
        <taxon>Pontibacter</taxon>
    </lineage>
</organism>
<dbReference type="Proteomes" id="UP000185924">
    <property type="component" value="Unassembled WGS sequence"/>
</dbReference>
<evidence type="ECO:0000256" key="1">
    <source>
        <dbReference type="SAM" id="Phobius"/>
    </source>
</evidence>
<proteinExistence type="predicted"/>
<keyword evidence="3" id="KW-1185">Reference proteome</keyword>
<gene>
    <name evidence="2" type="ORF">SAMN05421545_1814</name>
</gene>
<dbReference type="EMBL" id="FTNM01000002">
    <property type="protein sequence ID" value="SIQ94798.1"/>
    <property type="molecule type" value="Genomic_DNA"/>
</dbReference>
<sequence>MQARTFTNDSRQLTISLRDSLINQYNSFMGVYETCVLLLIFIFVA</sequence>
<feature type="transmembrane region" description="Helical" evidence="1">
    <location>
        <begin position="25"/>
        <end position="44"/>
    </location>
</feature>
<dbReference type="AlphaFoldDB" id="A0A1N6WXK1"/>
<keyword evidence="1" id="KW-0812">Transmembrane</keyword>
<name>A0A1N6WXK1_9BACT</name>
<keyword evidence="1" id="KW-0472">Membrane</keyword>
<accession>A0A1N6WXK1</accession>
<evidence type="ECO:0000313" key="2">
    <source>
        <dbReference type="EMBL" id="SIQ94798.1"/>
    </source>
</evidence>
<protein>
    <submittedName>
        <fullName evidence="2">Uncharacterized protein</fullName>
    </submittedName>
</protein>